<dbReference type="KEGG" id="mshg:MSG_01898"/>
<name>A0A1Z4EGG4_9MYCO</name>
<sequence length="106" mass="11659">MTNIPLPAGHTKLHDWENEPGQRYFDGSTWLVQEPVPGANEYEDIGVKIWGRQWHGGVERCISIENSGVITVAQARELAEVLYAAADEAERMNELDLSAPGGTVTP</sequence>
<dbReference type="EMBL" id="AP018164">
    <property type="protein sequence ID" value="BAX92051.1"/>
    <property type="molecule type" value="Genomic_DNA"/>
</dbReference>
<keyword evidence="2" id="KW-1185">Reference proteome</keyword>
<dbReference type="AlphaFoldDB" id="A0A1Z4EGG4"/>
<reference evidence="2" key="1">
    <citation type="submission" date="2017-06" db="EMBL/GenBank/DDBJ databases">
        <title>Complete Genome Sequence of Mycobacterium shigaense.</title>
        <authorList>
            <person name="Fukano H."/>
            <person name="Yoshida M."/>
            <person name="Kazumi Y."/>
            <person name="Ogura Y."/>
            <person name="Mitarai S."/>
            <person name="Hayashi T."/>
            <person name="Hoshino Y."/>
        </authorList>
    </citation>
    <scope>NUCLEOTIDE SEQUENCE [LARGE SCALE GENOMIC DNA]</scope>
    <source>
        <strain evidence="2">UN-152</strain>
    </source>
</reference>
<protein>
    <submittedName>
        <fullName evidence="1">Uncharacterized protein</fullName>
    </submittedName>
</protein>
<accession>A0A1Z4EGG4</accession>
<dbReference type="Proteomes" id="UP000217736">
    <property type="component" value="Chromosome"/>
</dbReference>
<proteinExistence type="predicted"/>
<evidence type="ECO:0000313" key="2">
    <source>
        <dbReference type="Proteomes" id="UP000217736"/>
    </source>
</evidence>
<organism evidence="1 2">
    <name type="scientific">Mycobacterium shigaense</name>
    <dbReference type="NCBI Taxonomy" id="722731"/>
    <lineage>
        <taxon>Bacteria</taxon>
        <taxon>Bacillati</taxon>
        <taxon>Actinomycetota</taxon>
        <taxon>Actinomycetes</taxon>
        <taxon>Mycobacteriales</taxon>
        <taxon>Mycobacteriaceae</taxon>
        <taxon>Mycobacterium</taxon>
        <taxon>Mycobacterium simiae complex</taxon>
    </lineage>
</organism>
<dbReference type="OrthoDB" id="4735422at2"/>
<gene>
    <name evidence="1" type="ORF">MSG_01898</name>
</gene>
<dbReference type="RefSeq" id="WP_142404451.1">
    <property type="nucleotide sequence ID" value="NZ_AP018164.1"/>
</dbReference>
<evidence type="ECO:0000313" key="1">
    <source>
        <dbReference type="EMBL" id="BAX92051.1"/>
    </source>
</evidence>